<keyword evidence="1" id="KW-1133">Transmembrane helix</keyword>
<dbReference type="NCBIfam" id="TIGR02532">
    <property type="entry name" value="IV_pilin_GFxxxE"/>
    <property type="match status" value="1"/>
</dbReference>
<dbReference type="InterPro" id="IPR012902">
    <property type="entry name" value="N_methyl_site"/>
</dbReference>
<dbReference type="AlphaFoldDB" id="A0A323URZ8"/>
<dbReference type="InterPro" id="IPR031982">
    <property type="entry name" value="PilE-like"/>
</dbReference>
<dbReference type="PANTHER" id="PTHR30093">
    <property type="entry name" value="GENERAL SECRETION PATHWAY PROTEIN G"/>
    <property type="match status" value="1"/>
</dbReference>
<evidence type="ECO:0000256" key="1">
    <source>
        <dbReference type="SAM" id="Phobius"/>
    </source>
</evidence>
<dbReference type="PROSITE" id="PS00409">
    <property type="entry name" value="PROKAR_NTER_METHYL"/>
    <property type="match status" value="1"/>
</dbReference>
<keyword evidence="1" id="KW-0472">Membrane</keyword>
<dbReference type="OrthoDB" id="8592370at2"/>
<dbReference type="InterPro" id="IPR045584">
    <property type="entry name" value="Pilin-like"/>
</dbReference>
<sequence>MRKQQGFSLIELMIAVAIVGILAAIAYPGYQNHITQTRRATAKACLGELSQFMERFYTTNLRYDEDTDGDEPVLPDIQCRTDLNGLYTFQLDEDELEQRSYLLEAIPQGAQATNDSGCGTLSLTQAGVKGSSVSGAAVQCWR</sequence>
<keyword evidence="1" id="KW-0812">Transmembrane</keyword>
<accession>A0A323URZ8</accession>
<reference evidence="2 3" key="1">
    <citation type="submission" date="2018-06" db="EMBL/GenBank/DDBJ databases">
        <title>Azoarcus communis strain SWub3 genome.</title>
        <authorList>
            <person name="Zorraquino Salvo V."/>
            <person name="Toubiana D."/>
            <person name="Blumwald E."/>
        </authorList>
    </citation>
    <scope>NUCLEOTIDE SEQUENCE [LARGE SCALE GENOMIC DNA]</scope>
    <source>
        <strain evidence="2 3">SWub3</strain>
    </source>
</reference>
<dbReference type="Pfam" id="PF16732">
    <property type="entry name" value="ComP_DUS"/>
    <property type="match status" value="1"/>
</dbReference>
<gene>
    <name evidence="2" type="ORF">DNK49_15100</name>
</gene>
<dbReference type="Pfam" id="PF07963">
    <property type="entry name" value="N_methyl"/>
    <property type="match status" value="1"/>
</dbReference>
<dbReference type="PANTHER" id="PTHR30093:SF47">
    <property type="entry name" value="TYPE IV PILUS NON-CORE MINOR PILIN PILE"/>
    <property type="match status" value="1"/>
</dbReference>
<dbReference type="Proteomes" id="UP000248259">
    <property type="component" value="Unassembled WGS sequence"/>
</dbReference>
<organism evidence="2 3">
    <name type="scientific">Parazoarcus communis SWub3 = DSM 12120</name>
    <dbReference type="NCBI Taxonomy" id="1121029"/>
    <lineage>
        <taxon>Bacteria</taxon>
        <taxon>Pseudomonadati</taxon>
        <taxon>Pseudomonadota</taxon>
        <taxon>Betaproteobacteria</taxon>
        <taxon>Rhodocyclales</taxon>
        <taxon>Zoogloeaceae</taxon>
        <taxon>Parazoarcus</taxon>
    </lineage>
</organism>
<dbReference type="SUPFAM" id="SSF54523">
    <property type="entry name" value="Pili subunits"/>
    <property type="match status" value="1"/>
</dbReference>
<protein>
    <submittedName>
        <fullName evidence="2">Pilus assembly protein PilE</fullName>
    </submittedName>
</protein>
<dbReference type="GO" id="GO:0043683">
    <property type="term" value="P:type IV pilus assembly"/>
    <property type="evidence" value="ECO:0007669"/>
    <property type="project" value="InterPro"/>
</dbReference>
<feature type="transmembrane region" description="Helical" evidence="1">
    <location>
        <begin position="12"/>
        <end position="30"/>
    </location>
</feature>
<dbReference type="Gene3D" id="3.30.700.10">
    <property type="entry name" value="Glycoprotein, Type 4 Pilin"/>
    <property type="match status" value="1"/>
</dbReference>
<dbReference type="EMBL" id="QKOE01000011">
    <property type="protein sequence ID" value="PZA15792.1"/>
    <property type="molecule type" value="Genomic_DNA"/>
</dbReference>
<name>A0A323URZ8_9RHOO</name>
<keyword evidence="3" id="KW-1185">Reference proteome</keyword>
<dbReference type="RefSeq" id="WP_110526274.1">
    <property type="nucleotide sequence ID" value="NZ_QKOE01000011.1"/>
</dbReference>
<evidence type="ECO:0000313" key="2">
    <source>
        <dbReference type="EMBL" id="PZA15792.1"/>
    </source>
</evidence>
<evidence type="ECO:0000313" key="3">
    <source>
        <dbReference type="Proteomes" id="UP000248259"/>
    </source>
</evidence>
<comment type="caution">
    <text evidence="2">The sequence shown here is derived from an EMBL/GenBank/DDBJ whole genome shotgun (WGS) entry which is preliminary data.</text>
</comment>
<proteinExistence type="predicted"/>